<sequence>MFLMDLQAIYPPSVVPGFMLTVKNYYIKTYKDQFFVNPPPFFKLFIWSEILFQAPVTVWALGGLYRNSPKIPLVLLPYAIVVFLTTLTCMVEYASWEVPLADKIELTKLYGPYLAIATFMIGDMYLRLDGVISRASAASGGKKVQ</sequence>
<proteinExistence type="inferred from homology"/>
<evidence type="ECO:0000256" key="7">
    <source>
        <dbReference type="PROSITE-ProRule" id="PRU01087"/>
    </source>
</evidence>
<dbReference type="PIRSF" id="PIRSF031032">
    <property type="entry name" value="TMP_97_prd"/>
    <property type="match status" value="1"/>
</dbReference>
<evidence type="ECO:0000313" key="11">
    <source>
        <dbReference type="Proteomes" id="UP000469558"/>
    </source>
</evidence>
<keyword evidence="5 7" id="KW-1133">Transmembrane helix</keyword>
<dbReference type="Proteomes" id="UP000469558">
    <property type="component" value="Unassembled WGS sequence"/>
</dbReference>
<keyword evidence="11" id="KW-1185">Reference proteome</keyword>
<feature type="transmembrane region" description="Helical" evidence="8">
    <location>
        <begin position="73"/>
        <end position="94"/>
    </location>
</feature>
<evidence type="ECO:0000256" key="3">
    <source>
        <dbReference type="ARBA" id="ARBA00022692"/>
    </source>
</evidence>
<evidence type="ECO:0000256" key="4">
    <source>
        <dbReference type="ARBA" id="ARBA00022824"/>
    </source>
</evidence>
<evidence type="ECO:0000256" key="2">
    <source>
        <dbReference type="ARBA" id="ARBA00009096"/>
    </source>
</evidence>
<comment type="subcellular location">
    <subcellularLocation>
        <location evidence="1">Endoplasmic reticulum membrane</location>
        <topology evidence="1">Multi-pass membrane protein</topology>
    </subcellularLocation>
</comment>
<evidence type="ECO:0000313" key="10">
    <source>
        <dbReference type="EMBL" id="TVY54165.1"/>
    </source>
</evidence>
<dbReference type="InterPro" id="IPR016964">
    <property type="entry name" value="Sigma2_recept"/>
</dbReference>
<evidence type="ECO:0000256" key="6">
    <source>
        <dbReference type="ARBA" id="ARBA00023136"/>
    </source>
</evidence>
<name>A0A8T9BT42_9HELO</name>
<dbReference type="AlphaFoldDB" id="A0A8T9BT42"/>
<dbReference type="PROSITE" id="PS51751">
    <property type="entry name" value="EXPERA"/>
    <property type="match status" value="1"/>
</dbReference>
<evidence type="ECO:0000256" key="5">
    <source>
        <dbReference type="ARBA" id="ARBA00022989"/>
    </source>
</evidence>
<dbReference type="InterPro" id="IPR051987">
    <property type="entry name" value="Sigma-2_receptor-like"/>
</dbReference>
<feature type="transmembrane region" description="Helical" evidence="8">
    <location>
        <begin position="44"/>
        <end position="61"/>
    </location>
</feature>
<dbReference type="PANTHER" id="PTHR31204">
    <property type="entry name" value="SIGMA INTRACELLULAR RECEPTOR 2"/>
    <property type="match status" value="1"/>
</dbReference>
<comment type="caution">
    <text evidence="10">The sequence shown here is derived from an EMBL/GenBank/DDBJ whole genome shotgun (WGS) entry which is preliminary data.</text>
</comment>
<dbReference type="Pfam" id="PF05241">
    <property type="entry name" value="EBP"/>
    <property type="match status" value="1"/>
</dbReference>
<dbReference type="PANTHER" id="PTHR31204:SF1">
    <property type="entry name" value="SIGMA INTRACELLULAR RECEPTOR 2"/>
    <property type="match status" value="1"/>
</dbReference>
<keyword evidence="10" id="KW-0675">Receptor</keyword>
<organism evidence="10 11">
    <name type="scientific">Lachnellula suecica</name>
    <dbReference type="NCBI Taxonomy" id="602035"/>
    <lineage>
        <taxon>Eukaryota</taxon>
        <taxon>Fungi</taxon>
        <taxon>Dikarya</taxon>
        <taxon>Ascomycota</taxon>
        <taxon>Pezizomycotina</taxon>
        <taxon>Leotiomycetes</taxon>
        <taxon>Helotiales</taxon>
        <taxon>Lachnaceae</taxon>
        <taxon>Lachnellula</taxon>
    </lineage>
</organism>
<evidence type="ECO:0000256" key="8">
    <source>
        <dbReference type="SAM" id="Phobius"/>
    </source>
</evidence>
<gene>
    <name evidence="10" type="primary">tmem97</name>
    <name evidence="10" type="ORF">LSUE1_G009613</name>
</gene>
<keyword evidence="6 7" id="KW-0472">Membrane</keyword>
<accession>A0A8T9BT42</accession>
<reference evidence="10 11" key="1">
    <citation type="submission" date="2018-05" db="EMBL/GenBank/DDBJ databases">
        <title>Genome sequencing and assembly of the regulated plant pathogen Lachnellula willkommii and related sister species for the development of diagnostic species identification markers.</title>
        <authorList>
            <person name="Giroux E."/>
            <person name="Bilodeau G."/>
        </authorList>
    </citation>
    <scope>NUCLEOTIDE SEQUENCE [LARGE SCALE GENOMIC DNA]</scope>
    <source>
        <strain evidence="10 11">CBS 268.59</strain>
    </source>
</reference>
<keyword evidence="3 7" id="KW-0812">Transmembrane</keyword>
<dbReference type="EMBL" id="QGMK01003116">
    <property type="protein sequence ID" value="TVY54165.1"/>
    <property type="molecule type" value="Genomic_DNA"/>
</dbReference>
<dbReference type="InterPro" id="IPR033118">
    <property type="entry name" value="EXPERA"/>
</dbReference>
<evidence type="ECO:0000256" key="1">
    <source>
        <dbReference type="ARBA" id="ARBA00004477"/>
    </source>
</evidence>
<dbReference type="GO" id="GO:0005789">
    <property type="term" value="C:endoplasmic reticulum membrane"/>
    <property type="evidence" value="ECO:0007669"/>
    <property type="project" value="UniProtKB-SubCell"/>
</dbReference>
<evidence type="ECO:0000259" key="9">
    <source>
        <dbReference type="PROSITE" id="PS51751"/>
    </source>
</evidence>
<protein>
    <submittedName>
        <fullName evidence="10">Sigma intracellular receptor</fullName>
    </submittedName>
</protein>
<dbReference type="OrthoDB" id="433124at2759"/>
<feature type="domain" description="EXPERA" evidence="9">
    <location>
        <begin position="1"/>
        <end position="121"/>
    </location>
</feature>
<keyword evidence="4" id="KW-0256">Endoplasmic reticulum</keyword>
<comment type="similarity">
    <text evidence="2">Belongs to the TMEM97/sigma-2 receptor family.</text>
</comment>
<feature type="transmembrane region" description="Helical" evidence="8">
    <location>
        <begin position="109"/>
        <end position="126"/>
    </location>
</feature>